<sequence length="299" mass="33798">MLNSLESCKLCQRNCNVNRLKGYTGFCNAGKAIKIAKVSLHKWEEPCISGSNGSGTIFFSHCNLRCVFCQNHSISTGNIGKEVSIERLSDIFLEQQKRGAHNINLVTPTHYIPQIIQALDIAKSRGLTLPILFNTNSYQTIDTLKALKGYVDVYLPDLKYFNDKYSIKYSDAPGYFSCASKAIKEMYTQVGSPKFNSDGLITKGLIIRHLMLPGLLFDSKKIIDYIYNTFGDSVYISIMNQYTPMYHSYKFPEIDKVLNPKHYNSFINYCISLGIKNAFIQEKGTCSENFVPDFDLQGV</sequence>
<organism evidence="6 7">
    <name type="scientific">Clostridium moutaii</name>
    <dbReference type="NCBI Taxonomy" id="3240932"/>
    <lineage>
        <taxon>Bacteria</taxon>
        <taxon>Bacillati</taxon>
        <taxon>Bacillota</taxon>
        <taxon>Clostridia</taxon>
        <taxon>Eubacteriales</taxon>
        <taxon>Clostridiaceae</taxon>
        <taxon>Clostridium</taxon>
    </lineage>
</organism>
<evidence type="ECO:0000256" key="3">
    <source>
        <dbReference type="ARBA" id="ARBA00023004"/>
    </source>
</evidence>
<keyword evidence="2" id="KW-0479">Metal-binding</keyword>
<dbReference type="Gene3D" id="3.20.20.70">
    <property type="entry name" value="Aldolase class I"/>
    <property type="match status" value="1"/>
</dbReference>
<dbReference type="InterPro" id="IPR013785">
    <property type="entry name" value="Aldolase_TIM"/>
</dbReference>
<dbReference type="PANTHER" id="PTHR43075">
    <property type="entry name" value="FORMATE LYASE ACTIVATING ENZYME, PUTATIVE (AFU_ORTHOLOGUE AFUA_2G15630)-RELATED"/>
    <property type="match status" value="1"/>
</dbReference>
<dbReference type="InterPro" id="IPR040085">
    <property type="entry name" value="MJ0674-like"/>
</dbReference>
<reference evidence="6 7" key="1">
    <citation type="submission" date="2024-08" db="EMBL/GenBank/DDBJ databases">
        <title>Clostridium lapicellarii sp. nov., and Clostridium renhuaiense sp. nov., two species isolated from the mud in a fermentation cellar used for producing sauce-flavour Chinese liquors.</title>
        <authorList>
            <person name="Yang F."/>
            <person name="Wang H."/>
            <person name="Chen L.Q."/>
            <person name="Zhou N."/>
            <person name="Lu J.J."/>
            <person name="Pu X.X."/>
            <person name="Wan B."/>
            <person name="Wang L."/>
            <person name="Liu S.J."/>
        </authorList>
    </citation>
    <scope>NUCLEOTIDE SEQUENCE [LARGE SCALE GENOMIC DNA]</scope>
    <source>
        <strain evidence="6 7">MT-5</strain>
    </source>
</reference>
<evidence type="ECO:0000259" key="5">
    <source>
        <dbReference type="Pfam" id="PF04055"/>
    </source>
</evidence>
<keyword evidence="4" id="KW-0411">Iron-sulfur</keyword>
<dbReference type="PIRSF" id="PIRSF004869">
    <property type="entry name" value="PflX_prd"/>
    <property type="match status" value="1"/>
</dbReference>
<dbReference type="RefSeq" id="WP_369704714.1">
    <property type="nucleotide sequence ID" value="NZ_JBGEWD010000010.1"/>
</dbReference>
<name>A0ABV4BVG0_9CLOT</name>
<evidence type="ECO:0000256" key="2">
    <source>
        <dbReference type="ARBA" id="ARBA00022723"/>
    </source>
</evidence>
<dbReference type="Proteomes" id="UP001564657">
    <property type="component" value="Unassembled WGS sequence"/>
</dbReference>
<dbReference type="SUPFAM" id="SSF102114">
    <property type="entry name" value="Radical SAM enzymes"/>
    <property type="match status" value="1"/>
</dbReference>
<comment type="caution">
    <text evidence="6">The sequence shown here is derived from an EMBL/GenBank/DDBJ whole genome shotgun (WGS) entry which is preliminary data.</text>
</comment>
<keyword evidence="7" id="KW-1185">Reference proteome</keyword>
<dbReference type="InterPro" id="IPR058240">
    <property type="entry name" value="rSAM_sf"/>
</dbReference>
<dbReference type="Pfam" id="PF04055">
    <property type="entry name" value="Radical_SAM"/>
    <property type="match status" value="1"/>
</dbReference>
<keyword evidence="1" id="KW-0949">S-adenosyl-L-methionine</keyword>
<dbReference type="SFLD" id="SFLDG01099">
    <property type="entry name" value="Uncharacterised_Radical_SAM_Su"/>
    <property type="match status" value="1"/>
</dbReference>
<evidence type="ECO:0000256" key="4">
    <source>
        <dbReference type="ARBA" id="ARBA00023014"/>
    </source>
</evidence>
<evidence type="ECO:0000256" key="1">
    <source>
        <dbReference type="ARBA" id="ARBA00022691"/>
    </source>
</evidence>
<dbReference type="InterPro" id="IPR016431">
    <property type="entry name" value="Pyrv-formate_lyase-activ_prd"/>
</dbReference>
<dbReference type="CDD" id="cd01335">
    <property type="entry name" value="Radical_SAM"/>
    <property type="match status" value="1"/>
</dbReference>
<protein>
    <submittedName>
        <fullName evidence="6">Radical SAM protein</fullName>
    </submittedName>
</protein>
<gene>
    <name evidence="6" type="ORF">AB8U03_11565</name>
</gene>
<evidence type="ECO:0000313" key="6">
    <source>
        <dbReference type="EMBL" id="MEY8000823.1"/>
    </source>
</evidence>
<dbReference type="InterPro" id="IPR007197">
    <property type="entry name" value="rSAM"/>
</dbReference>
<accession>A0ABV4BVG0</accession>
<dbReference type="SFLD" id="SFLDS00029">
    <property type="entry name" value="Radical_SAM"/>
    <property type="match status" value="1"/>
</dbReference>
<evidence type="ECO:0000313" key="7">
    <source>
        <dbReference type="Proteomes" id="UP001564657"/>
    </source>
</evidence>
<dbReference type="EMBL" id="JBGEWD010000010">
    <property type="protein sequence ID" value="MEY8000823.1"/>
    <property type="molecule type" value="Genomic_DNA"/>
</dbReference>
<feature type="domain" description="Radical SAM core" evidence="5">
    <location>
        <begin position="57"/>
        <end position="167"/>
    </location>
</feature>
<dbReference type="PANTHER" id="PTHR43075:SF1">
    <property type="entry name" value="FORMATE LYASE ACTIVATING ENZYME, PUTATIVE (AFU_ORTHOLOGUE AFUA_2G15630)-RELATED"/>
    <property type="match status" value="1"/>
</dbReference>
<proteinExistence type="predicted"/>
<keyword evidence="3" id="KW-0408">Iron</keyword>